<keyword evidence="2" id="KW-1185">Reference proteome</keyword>
<comment type="caution">
    <text evidence="1">The sequence shown here is derived from an EMBL/GenBank/DDBJ whole genome shotgun (WGS) entry which is preliminary data.</text>
</comment>
<dbReference type="Proteomes" id="UP000886501">
    <property type="component" value="Unassembled WGS sequence"/>
</dbReference>
<sequence length="133" mass="14792">MATDIQLESIKKKPYPAIALRPAAEQYLHLLKDSTSTMARKTEDDGLNLLPHNETYHSCRFISFAAPEQLGQLTAAHDPATSSRGNQDPRLILSQSLNMDTTDFAIRFDPTVSSLIKTSGRTFSNLKAGRRCR</sequence>
<protein>
    <submittedName>
        <fullName evidence="1">Uncharacterized protein</fullName>
    </submittedName>
</protein>
<evidence type="ECO:0000313" key="1">
    <source>
        <dbReference type="EMBL" id="KAF9645916.1"/>
    </source>
</evidence>
<reference evidence="1" key="2">
    <citation type="journal article" date="2020" name="Nat. Commun.">
        <title>Large-scale genome sequencing of mycorrhizal fungi provides insights into the early evolution of symbiotic traits.</title>
        <authorList>
            <person name="Miyauchi S."/>
            <person name="Kiss E."/>
            <person name="Kuo A."/>
            <person name="Drula E."/>
            <person name="Kohler A."/>
            <person name="Sanchez-Garcia M."/>
            <person name="Morin E."/>
            <person name="Andreopoulos B."/>
            <person name="Barry K.W."/>
            <person name="Bonito G."/>
            <person name="Buee M."/>
            <person name="Carver A."/>
            <person name="Chen C."/>
            <person name="Cichocki N."/>
            <person name="Clum A."/>
            <person name="Culley D."/>
            <person name="Crous P.W."/>
            <person name="Fauchery L."/>
            <person name="Girlanda M."/>
            <person name="Hayes R.D."/>
            <person name="Keri Z."/>
            <person name="LaButti K."/>
            <person name="Lipzen A."/>
            <person name="Lombard V."/>
            <person name="Magnuson J."/>
            <person name="Maillard F."/>
            <person name="Murat C."/>
            <person name="Nolan M."/>
            <person name="Ohm R.A."/>
            <person name="Pangilinan J."/>
            <person name="Pereira M.F."/>
            <person name="Perotto S."/>
            <person name="Peter M."/>
            <person name="Pfister S."/>
            <person name="Riley R."/>
            <person name="Sitrit Y."/>
            <person name="Stielow J.B."/>
            <person name="Szollosi G."/>
            <person name="Zifcakova L."/>
            <person name="Stursova M."/>
            <person name="Spatafora J.W."/>
            <person name="Tedersoo L."/>
            <person name="Vaario L.M."/>
            <person name="Yamada A."/>
            <person name="Yan M."/>
            <person name="Wang P."/>
            <person name="Xu J."/>
            <person name="Bruns T."/>
            <person name="Baldrian P."/>
            <person name="Vilgalys R."/>
            <person name="Dunand C."/>
            <person name="Henrissat B."/>
            <person name="Grigoriev I.V."/>
            <person name="Hibbett D."/>
            <person name="Nagy L.G."/>
            <person name="Martin F.M."/>
        </authorList>
    </citation>
    <scope>NUCLEOTIDE SEQUENCE</scope>
    <source>
        <strain evidence="1">P2</strain>
    </source>
</reference>
<reference evidence="1" key="1">
    <citation type="submission" date="2019-10" db="EMBL/GenBank/DDBJ databases">
        <authorList>
            <consortium name="DOE Joint Genome Institute"/>
            <person name="Kuo A."/>
            <person name="Miyauchi S."/>
            <person name="Kiss E."/>
            <person name="Drula E."/>
            <person name="Kohler A."/>
            <person name="Sanchez-Garcia M."/>
            <person name="Andreopoulos B."/>
            <person name="Barry K.W."/>
            <person name="Bonito G."/>
            <person name="Buee M."/>
            <person name="Carver A."/>
            <person name="Chen C."/>
            <person name="Cichocki N."/>
            <person name="Clum A."/>
            <person name="Culley D."/>
            <person name="Crous P.W."/>
            <person name="Fauchery L."/>
            <person name="Girlanda M."/>
            <person name="Hayes R."/>
            <person name="Keri Z."/>
            <person name="Labutti K."/>
            <person name="Lipzen A."/>
            <person name="Lombard V."/>
            <person name="Magnuson J."/>
            <person name="Maillard F."/>
            <person name="Morin E."/>
            <person name="Murat C."/>
            <person name="Nolan M."/>
            <person name="Ohm R."/>
            <person name="Pangilinan J."/>
            <person name="Pereira M."/>
            <person name="Perotto S."/>
            <person name="Peter M."/>
            <person name="Riley R."/>
            <person name="Sitrit Y."/>
            <person name="Stielow B."/>
            <person name="Szollosi G."/>
            <person name="Zifcakova L."/>
            <person name="Stursova M."/>
            <person name="Spatafora J.W."/>
            <person name="Tedersoo L."/>
            <person name="Vaario L.-M."/>
            <person name="Yamada A."/>
            <person name="Yan M."/>
            <person name="Wang P."/>
            <person name="Xu J."/>
            <person name="Bruns T."/>
            <person name="Baldrian P."/>
            <person name="Vilgalys R."/>
            <person name="Henrissat B."/>
            <person name="Grigoriev I.V."/>
            <person name="Hibbett D."/>
            <person name="Nagy L.G."/>
            <person name="Martin F.M."/>
        </authorList>
    </citation>
    <scope>NUCLEOTIDE SEQUENCE</scope>
    <source>
        <strain evidence="1">P2</strain>
    </source>
</reference>
<proteinExistence type="predicted"/>
<dbReference type="EMBL" id="MU118074">
    <property type="protein sequence ID" value="KAF9645916.1"/>
    <property type="molecule type" value="Genomic_DNA"/>
</dbReference>
<accession>A0ACB6Z9U0</accession>
<evidence type="ECO:0000313" key="2">
    <source>
        <dbReference type="Proteomes" id="UP000886501"/>
    </source>
</evidence>
<organism evidence="1 2">
    <name type="scientific">Thelephora ganbajun</name>
    <name type="common">Ganba fungus</name>
    <dbReference type="NCBI Taxonomy" id="370292"/>
    <lineage>
        <taxon>Eukaryota</taxon>
        <taxon>Fungi</taxon>
        <taxon>Dikarya</taxon>
        <taxon>Basidiomycota</taxon>
        <taxon>Agaricomycotina</taxon>
        <taxon>Agaricomycetes</taxon>
        <taxon>Thelephorales</taxon>
        <taxon>Thelephoraceae</taxon>
        <taxon>Thelephora</taxon>
    </lineage>
</organism>
<name>A0ACB6Z9U0_THEGA</name>
<gene>
    <name evidence="1" type="ORF">BDM02DRAFT_389150</name>
</gene>